<name>W2HTV3_PHYNI</name>
<gene>
    <name evidence="1" type="ORF">L916_21414</name>
</gene>
<proteinExistence type="predicted"/>
<dbReference type="EMBL" id="KI676721">
    <property type="protein sequence ID" value="ETL24597.1"/>
    <property type="molecule type" value="Genomic_DNA"/>
</dbReference>
<dbReference type="Proteomes" id="UP000053864">
    <property type="component" value="Unassembled WGS sequence"/>
</dbReference>
<sequence length="52" mass="5922">MQCIQHHIPRKDIKALIDTVESAFQQLKPHTVNDIFFTGKPNSGRKSVFLSV</sequence>
<protein>
    <submittedName>
        <fullName evidence="1">Uncharacterized protein</fullName>
    </submittedName>
</protein>
<reference evidence="1" key="1">
    <citation type="submission" date="2013-11" db="EMBL/GenBank/DDBJ databases">
        <title>The Genome Sequence of Phytophthora parasitica CJ05E6.</title>
        <authorList>
            <consortium name="The Broad Institute Genomics Platform"/>
            <person name="Russ C."/>
            <person name="Tyler B."/>
            <person name="Panabieres F."/>
            <person name="Shan W."/>
            <person name="Tripathy S."/>
            <person name="Grunwald N."/>
            <person name="Machado M."/>
            <person name="Johnson C.S."/>
            <person name="Arredondo F."/>
            <person name="Hong C."/>
            <person name="Coffey M."/>
            <person name="Young S.K."/>
            <person name="Zeng Q."/>
            <person name="Gargeya S."/>
            <person name="Fitzgerald M."/>
            <person name="Abouelleil A."/>
            <person name="Alvarado L."/>
            <person name="Chapman S.B."/>
            <person name="Gainer-Dewar J."/>
            <person name="Goldberg J."/>
            <person name="Griggs A."/>
            <person name="Gujja S."/>
            <person name="Hansen M."/>
            <person name="Howarth C."/>
            <person name="Imamovic A."/>
            <person name="Ireland A."/>
            <person name="Larimer J."/>
            <person name="McCowan C."/>
            <person name="Murphy C."/>
            <person name="Pearson M."/>
            <person name="Poon T.W."/>
            <person name="Priest M."/>
            <person name="Roberts A."/>
            <person name="Saif S."/>
            <person name="Shea T."/>
            <person name="Sykes S."/>
            <person name="Wortman J."/>
            <person name="Nusbaum C."/>
            <person name="Birren B."/>
        </authorList>
    </citation>
    <scope>NUCLEOTIDE SEQUENCE [LARGE SCALE GENOMIC DNA]</scope>
    <source>
        <strain evidence="1">CJ05E6</strain>
    </source>
</reference>
<dbReference type="AlphaFoldDB" id="W2HTV3"/>
<organism evidence="1">
    <name type="scientific">Phytophthora nicotianae</name>
    <name type="common">Potato buckeye rot agent</name>
    <name type="synonym">Phytophthora parasitica</name>
    <dbReference type="NCBI Taxonomy" id="4792"/>
    <lineage>
        <taxon>Eukaryota</taxon>
        <taxon>Sar</taxon>
        <taxon>Stramenopiles</taxon>
        <taxon>Oomycota</taxon>
        <taxon>Peronosporomycetes</taxon>
        <taxon>Peronosporales</taxon>
        <taxon>Peronosporaceae</taxon>
        <taxon>Phytophthora</taxon>
    </lineage>
</organism>
<accession>W2HTV3</accession>
<evidence type="ECO:0000313" key="1">
    <source>
        <dbReference type="EMBL" id="ETL24597.1"/>
    </source>
</evidence>